<dbReference type="Proteomes" id="UP000324897">
    <property type="component" value="Chromosome 7"/>
</dbReference>
<dbReference type="AlphaFoldDB" id="A0A5J9U6W7"/>
<reference evidence="2 3" key="1">
    <citation type="journal article" date="2019" name="Sci. Rep.">
        <title>A high-quality genome of Eragrostis curvula grass provides insights into Poaceae evolution and supports new strategies to enhance forage quality.</title>
        <authorList>
            <person name="Carballo J."/>
            <person name="Santos B.A.C.M."/>
            <person name="Zappacosta D."/>
            <person name="Garbus I."/>
            <person name="Selva J.P."/>
            <person name="Gallo C.A."/>
            <person name="Diaz A."/>
            <person name="Albertini E."/>
            <person name="Caccamo M."/>
            <person name="Echenique V."/>
        </authorList>
    </citation>
    <scope>NUCLEOTIDE SEQUENCE [LARGE SCALE GENOMIC DNA]</scope>
    <source>
        <strain evidence="3">cv. Victoria</strain>
        <tissue evidence="2">Leaf</tissue>
    </source>
</reference>
<dbReference type="EMBL" id="RWGY01000029">
    <property type="protein sequence ID" value="TVU19365.1"/>
    <property type="molecule type" value="Genomic_DNA"/>
</dbReference>
<organism evidence="2 3">
    <name type="scientific">Eragrostis curvula</name>
    <name type="common">weeping love grass</name>
    <dbReference type="NCBI Taxonomy" id="38414"/>
    <lineage>
        <taxon>Eukaryota</taxon>
        <taxon>Viridiplantae</taxon>
        <taxon>Streptophyta</taxon>
        <taxon>Embryophyta</taxon>
        <taxon>Tracheophyta</taxon>
        <taxon>Spermatophyta</taxon>
        <taxon>Magnoliopsida</taxon>
        <taxon>Liliopsida</taxon>
        <taxon>Poales</taxon>
        <taxon>Poaceae</taxon>
        <taxon>PACMAD clade</taxon>
        <taxon>Chloridoideae</taxon>
        <taxon>Eragrostideae</taxon>
        <taxon>Eragrostidinae</taxon>
        <taxon>Eragrostis</taxon>
    </lineage>
</organism>
<evidence type="ECO:0000313" key="2">
    <source>
        <dbReference type="EMBL" id="TVU19365.1"/>
    </source>
</evidence>
<feature type="region of interest" description="Disordered" evidence="1">
    <location>
        <begin position="1"/>
        <end position="33"/>
    </location>
</feature>
<comment type="caution">
    <text evidence="2">The sequence shown here is derived from an EMBL/GenBank/DDBJ whole genome shotgun (WGS) entry which is preliminary data.</text>
</comment>
<gene>
    <name evidence="2" type="ORF">EJB05_35510</name>
</gene>
<proteinExistence type="predicted"/>
<protein>
    <submittedName>
        <fullName evidence="2">Uncharacterized protein</fullName>
    </submittedName>
</protein>
<keyword evidence="3" id="KW-1185">Reference proteome</keyword>
<dbReference type="Gramene" id="TVU19365">
    <property type="protein sequence ID" value="TVU19365"/>
    <property type="gene ID" value="EJB05_35510"/>
</dbReference>
<feature type="compositionally biased region" description="Basic residues" evidence="1">
    <location>
        <begin position="90"/>
        <end position="101"/>
    </location>
</feature>
<evidence type="ECO:0000256" key="1">
    <source>
        <dbReference type="SAM" id="MobiDB-lite"/>
    </source>
</evidence>
<feature type="region of interest" description="Disordered" evidence="1">
    <location>
        <begin position="45"/>
        <end position="118"/>
    </location>
</feature>
<evidence type="ECO:0000313" key="3">
    <source>
        <dbReference type="Proteomes" id="UP000324897"/>
    </source>
</evidence>
<sequence length="118" mass="12819">MLPDPGVDEHRDGRRSGTTVAPPSGSERCGAARRQWVEAEAARARWGPNRRRRPLLLPDPAGSSGAKHRRRGRARGRDGGYTYGGPSFRIRGRAARRRRARGSLATGGILLPSRSGRG</sequence>
<name>A0A5J9U6W7_9POAL</name>
<accession>A0A5J9U6W7</accession>